<dbReference type="InterPro" id="IPR024768">
    <property type="entry name" value="Marf1"/>
</dbReference>
<evidence type="ECO:0000256" key="8">
    <source>
        <dbReference type="ARBA" id="ARBA00030116"/>
    </source>
</evidence>
<dbReference type="Pfam" id="PF19687">
    <property type="entry name" value="MARF1_LOTUS"/>
    <property type="match status" value="1"/>
</dbReference>
<accession>A0ABM3G2E8</accession>
<feature type="domain" description="HTH OST-type" evidence="13">
    <location>
        <begin position="1024"/>
        <end position="1099"/>
    </location>
</feature>
<keyword evidence="6" id="KW-0576">Peroxisome</keyword>
<dbReference type="SUPFAM" id="SSF54928">
    <property type="entry name" value="RNA-binding domain, RBD"/>
    <property type="match status" value="2"/>
</dbReference>
<dbReference type="CDD" id="cd12256">
    <property type="entry name" value="RRM2_LKAP"/>
    <property type="match status" value="1"/>
</dbReference>
<dbReference type="RefSeq" id="XP_046594449.1">
    <property type="nucleotide sequence ID" value="XM_046738493.1"/>
</dbReference>
<dbReference type="Pfam" id="PF12872">
    <property type="entry name" value="OST-HTH"/>
    <property type="match status" value="5"/>
</dbReference>
<evidence type="ECO:0000256" key="9">
    <source>
        <dbReference type="PROSITE-ProRule" id="PRU00176"/>
    </source>
</evidence>
<dbReference type="InterPro" id="IPR025605">
    <property type="entry name" value="OST-HTH/LOTUS_dom"/>
</dbReference>
<feature type="region of interest" description="Disordered" evidence="10">
    <location>
        <begin position="367"/>
        <end position="397"/>
    </location>
</feature>
<dbReference type="CDD" id="cd12255">
    <property type="entry name" value="RRM1_LKAP"/>
    <property type="match status" value="1"/>
</dbReference>
<feature type="domain" description="HTH OST-type" evidence="13">
    <location>
        <begin position="1186"/>
        <end position="1259"/>
    </location>
</feature>
<keyword evidence="14" id="KW-1185">Reference proteome</keyword>
<dbReference type="Proteomes" id="UP000829291">
    <property type="component" value="Chromosome 4"/>
</dbReference>
<feature type="region of interest" description="Disordered" evidence="10">
    <location>
        <begin position="1646"/>
        <end position="1701"/>
    </location>
</feature>
<feature type="domain" description="HTH OST-type" evidence="13">
    <location>
        <begin position="856"/>
        <end position="927"/>
    </location>
</feature>
<dbReference type="PROSITE" id="PS50873">
    <property type="entry name" value="PEROXIDASE_4"/>
    <property type="match status" value="1"/>
</dbReference>
<dbReference type="Pfam" id="PF11608">
    <property type="entry name" value="RRM_MARF1"/>
    <property type="match status" value="1"/>
</dbReference>
<evidence type="ECO:0000256" key="7">
    <source>
        <dbReference type="ARBA" id="ARBA00023254"/>
    </source>
</evidence>
<evidence type="ECO:0000256" key="3">
    <source>
        <dbReference type="ARBA" id="ARBA00022737"/>
    </source>
</evidence>
<feature type="region of interest" description="Disordered" evidence="10">
    <location>
        <begin position="567"/>
        <end position="631"/>
    </location>
</feature>
<feature type="region of interest" description="Disordered" evidence="10">
    <location>
        <begin position="1473"/>
        <end position="1495"/>
    </location>
</feature>
<feature type="compositionally biased region" description="Polar residues" evidence="10">
    <location>
        <begin position="1650"/>
        <end position="1666"/>
    </location>
</feature>
<feature type="domain" description="RRM" evidence="11">
    <location>
        <begin position="294"/>
        <end position="367"/>
    </location>
</feature>
<evidence type="ECO:0000259" key="11">
    <source>
        <dbReference type="PROSITE" id="PS50102"/>
    </source>
</evidence>
<sequence length="1701" mass="190186">MKAIHSCSYTISFSNCSISPVIELICEVNLEFQMEVSGFTRHRAISASSDDEIEGLNEQLIRSLSQFKFPPPPNISSVHKTHSLSGTNSDNDTDTLSEQGGSATPPSSKHYGFEYSYLHHGSPVNPQTLPRYLPPIGVFWDIENCQVPKGRSAVAVTQVIRDSFFSGYREAEFIVVCDVKKENNQVVQELNDAQVNLIHVASTCKNAADEKLRQSIRRFADIHGSPAAIILISGDINFAVDLSDLRHRKKIHVILLHKENTSEALILCANEHYNFIELMEPLPSRTVSKLPETYDLLVNNLPKEKDIVAIRRRLKQLSDNCGGKVVAIQSNTATVRFTSADSSIRAQKRMHGEDVFGSKILVRFSEERDEHTSKTQGSNTSQDCTATESESVIGTPGKMYTAGSTLGGARSLPVTPHYHSSSPIIGAYSTWGTIHSSSVNVPPGLIQQTPVFRKNVQSSSEASFNRSLNELPRSHSPFVWQQVGNTQRHGFYWEGQYKNEDVKVLGKRASISQARDTSTLSNNDSVRTPEGYRRIRGTHSYVHPPDWKPARQQFHLPNPSYNGNGYLQSNSIKRRSPSPMTSAYTRDHAHWNGQVMPPRSSRTPSPYDGHLMSSCQHEQSRLSPYHQNDPESEEVENFFNPISNRNFGVLNGACTPIELQVTNLDQNIEPKEMKRILASVFMEHVMVLHVFVFMQSDGNFAASVKVPSLQDAQYAISQLHRRKVGFKRILISYAHTGGPNPQLVRSQIVMLLQEVPGHKLPLFKFREMYERRFVISISVSELYKMKDVCIVTEDSGGRMVSLNPDHRNTPSPCFGNSTPEGVQLEMPYCTMHTQKPWSDRGWAEQEMLSLPNVKISLKLLTDRLQQLLKTHNGSLPLLSLPTCYEAEFTEKLEVDENGVPLEHLVACLSSIELKQGPGGVKFLIWAGTNDNDDSHEDNKCVSPPLVNQLALFSRELVDLLKTAPHCQLPFNRFIPAYHHHFGRQCRVADYGFTKLIDLLEALTHTVQVMGDGNKRVVTLSHRAQVRRFTSDLLRVLKAQASKQVSLSEFPSVYSRVIAKPWDVVDYGVCAIEDILGEVSENTVVVTNHDNNDKMIAIPKREQTAEEIERTKQFALEVVKLLGHAPQCRMLFNKFVPSYHHHFGHQCRVSDYGFTKLIELFEAIPHIVKIEETSGGERCISLTEKEGLRVLGEQVAKLVSRAKGVLPVAEIGQAFLHQFGYALCPDIFNCSSILQLMGKLFETVKISQTATGPVVTSVDKSRLQVLALQCRRVLMDQPQRCLSVPEFQSHFIRYYASACDLGGLQRDLSDVVEFSSVNGKQMIELTPLQSFACNLYKVLMNYGGVLPLSQFENAYLSVIGSACQVAQFGFSTLTALLQALKCTVILKEPKHRRKTLYLNKKLATVGFPLPSTYSVTSPNKNTESSNDSFDSDTSGRLDLSNASLNLEELSKWPPTSVNIHHDWSHKELSQWSQKNDTQWSAVPESEAEQSHKWSAIERKDDKFLQSLIRTSPGNQELPPPPKPDSPNDVNSGENDNKQRFWNSAVWASPPNYKYSQRDQSAIVVVPALTLPHWDQMTSDESASNLLSPAKNLLPAAANPLNPRTSPYYSSRSPVIAPHPSELPFPSLSLTPKKSALVEVIELRRNNDFRTDGNSLEDQPGKSQTSETDSSEALGKGRITPAKQQLISGKRRLAAQFSQPINS</sequence>
<dbReference type="InterPro" id="IPR034191">
    <property type="entry name" value="MARF1_RRM2"/>
</dbReference>
<dbReference type="CDD" id="cd08824">
    <property type="entry name" value="LOTUS"/>
    <property type="match status" value="1"/>
</dbReference>
<dbReference type="Gene3D" id="3.30.70.330">
    <property type="match status" value="2"/>
</dbReference>
<dbReference type="InterPro" id="IPR041966">
    <property type="entry name" value="LOTUS-like"/>
</dbReference>
<name>A0ABM3G2E8_NEOLC</name>
<comment type="subcellular location">
    <subcellularLocation>
        <location evidence="1">Peroxisome</location>
    </subcellularLocation>
</comment>
<keyword evidence="5" id="KW-0221">Differentiation</keyword>
<feature type="domain" description="HTH OST-type" evidence="13">
    <location>
        <begin position="948"/>
        <end position="1022"/>
    </location>
</feature>
<dbReference type="InterPro" id="IPR045602">
    <property type="entry name" value="MARF1_LOTUS"/>
</dbReference>
<dbReference type="PANTHER" id="PTHR14379:SF3">
    <property type="entry name" value="MEIOSIS REGULATOR AND MRNA STABILITY FACTOR 1"/>
    <property type="match status" value="1"/>
</dbReference>
<dbReference type="Gene3D" id="3.30.420.610">
    <property type="entry name" value="LOTUS domain-like"/>
    <property type="match status" value="3"/>
</dbReference>
<dbReference type="CDD" id="cd10910">
    <property type="entry name" value="PIN_limkain_b1_N_like"/>
    <property type="match status" value="1"/>
</dbReference>
<feature type="region of interest" description="Disordered" evidence="10">
    <location>
        <begin position="78"/>
        <end position="107"/>
    </location>
</feature>
<dbReference type="PROSITE" id="PS51644">
    <property type="entry name" value="HTH_OST"/>
    <property type="match status" value="6"/>
</dbReference>
<keyword evidence="4 9" id="KW-0694">RNA-binding</keyword>
<dbReference type="PANTHER" id="PTHR14379">
    <property type="entry name" value="LIMKAIN B LKAP"/>
    <property type="match status" value="1"/>
</dbReference>
<organism evidence="14 15">
    <name type="scientific">Neodiprion lecontei</name>
    <name type="common">Redheaded pine sawfly</name>
    <dbReference type="NCBI Taxonomy" id="441921"/>
    <lineage>
        <taxon>Eukaryota</taxon>
        <taxon>Metazoa</taxon>
        <taxon>Ecdysozoa</taxon>
        <taxon>Arthropoda</taxon>
        <taxon>Hexapoda</taxon>
        <taxon>Insecta</taxon>
        <taxon>Pterygota</taxon>
        <taxon>Neoptera</taxon>
        <taxon>Endopterygota</taxon>
        <taxon>Hymenoptera</taxon>
        <taxon>Tenthredinoidea</taxon>
        <taxon>Diprionidae</taxon>
        <taxon>Diprioninae</taxon>
        <taxon>Neodiprion</taxon>
    </lineage>
</organism>
<protein>
    <recommendedName>
        <fullName evidence="2">Meiosis regulator and mRNA stability factor 1</fullName>
    </recommendedName>
    <alternativeName>
        <fullName evidence="8">Limkain-b1</fullName>
    </alternativeName>
</protein>
<dbReference type="Pfam" id="PF01936">
    <property type="entry name" value="NYN"/>
    <property type="match status" value="1"/>
</dbReference>
<dbReference type="InterPro" id="IPR012677">
    <property type="entry name" value="Nucleotide-bd_a/b_plait_sf"/>
</dbReference>
<dbReference type="InterPro" id="IPR035979">
    <property type="entry name" value="RBD_domain_sf"/>
</dbReference>
<keyword evidence="3" id="KW-0677">Repeat</keyword>
<gene>
    <name evidence="15" type="primary">LOC107225589</name>
</gene>
<evidence type="ECO:0000256" key="2">
    <source>
        <dbReference type="ARBA" id="ARBA00022152"/>
    </source>
</evidence>
<evidence type="ECO:0000259" key="12">
    <source>
        <dbReference type="PROSITE" id="PS50873"/>
    </source>
</evidence>
<dbReference type="PROSITE" id="PS50102">
    <property type="entry name" value="RRM"/>
    <property type="match status" value="1"/>
</dbReference>
<keyword evidence="7" id="KW-0469">Meiosis</keyword>
<dbReference type="CDD" id="cd09979">
    <property type="entry name" value="LOTUS_3_Limkain_b1"/>
    <property type="match status" value="1"/>
</dbReference>
<dbReference type="InterPro" id="IPR002016">
    <property type="entry name" value="Haem_peroxidase"/>
</dbReference>
<evidence type="ECO:0000256" key="6">
    <source>
        <dbReference type="ARBA" id="ARBA00023140"/>
    </source>
</evidence>
<feature type="compositionally biased region" description="Polar residues" evidence="10">
    <location>
        <begin position="374"/>
        <end position="392"/>
    </location>
</feature>
<feature type="region of interest" description="Disordered" evidence="10">
    <location>
        <begin position="1414"/>
        <end position="1433"/>
    </location>
</feature>
<dbReference type="InterPro" id="IPR021139">
    <property type="entry name" value="NYN"/>
</dbReference>
<dbReference type="InterPro" id="IPR034189">
    <property type="entry name" value="MARF1_RRM1"/>
</dbReference>
<feature type="domain" description="Plant heme peroxidase family profile" evidence="12">
    <location>
        <begin position="1144"/>
        <end position="1362"/>
    </location>
</feature>
<feature type="domain" description="HTH OST-type" evidence="13">
    <location>
        <begin position="1109"/>
        <end position="1183"/>
    </location>
</feature>
<reference evidence="15" key="1">
    <citation type="submission" date="2025-08" db="UniProtKB">
        <authorList>
            <consortium name="RefSeq"/>
        </authorList>
    </citation>
    <scope>IDENTIFICATION</scope>
    <source>
        <tissue evidence="15">Thorax and Abdomen</tissue>
    </source>
</reference>
<proteinExistence type="predicted"/>
<evidence type="ECO:0000256" key="10">
    <source>
        <dbReference type="SAM" id="MobiDB-lite"/>
    </source>
</evidence>
<feature type="region of interest" description="Disordered" evidence="10">
    <location>
        <begin position="1509"/>
        <end position="1535"/>
    </location>
</feature>
<evidence type="ECO:0000256" key="4">
    <source>
        <dbReference type="ARBA" id="ARBA00022884"/>
    </source>
</evidence>
<dbReference type="InterPro" id="IPR000504">
    <property type="entry name" value="RRM_dom"/>
</dbReference>
<feature type="compositionally biased region" description="Polar residues" evidence="10">
    <location>
        <begin position="613"/>
        <end position="626"/>
    </location>
</feature>
<feature type="domain" description="HTH OST-type" evidence="13">
    <location>
        <begin position="1326"/>
        <end position="1399"/>
    </location>
</feature>
<evidence type="ECO:0000256" key="5">
    <source>
        <dbReference type="ARBA" id="ARBA00022943"/>
    </source>
</evidence>
<evidence type="ECO:0000313" key="15">
    <source>
        <dbReference type="RefSeq" id="XP_046594449.1"/>
    </source>
</evidence>
<evidence type="ECO:0000256" key="1">
    <source>
        <dbReference type="ARBA" id="ARBA00004275"/>
    </source>
</evidence>
<evidence type="ECO:0000259" key="13">
    <source>
        <dbReference type="PROSITE" id="PS51644"/>
    </source>
</evidence>
<keyword evidence="5" id="KW-0896">Oogenesis</keyword>
<dbReference type="GeneID" id="107225589"/>
<evidence type="ECO:0000313" key="14">
    <source>
        <dbReference type="Proteomes" id="UP000829291"/>
    </source>
</evidence>